<evidence type="ECO:0000256" key="4">
    <source>
        <dbReference type="ARBA" id="ARBA00022723"/>
    </source>
</evidence>
<keyword evidence="4" id="KW-0479">Metal-binding</keyword>
<protein>
    <recommendedName>
        <fullName evidence="2">RING-type E3 ubiquitin transferase</fullName>
        <ecNumber evidence="2">2.3.2.27</ecNumber>
    </recommendedName>
</protein>
<evidence type="ECO:0000256" key="5">
    <source>
        <dbReference type="ARBA" id="ARBA00022771"/>
    </source>
</evidence>
<dbReference type="AlphaFoldDB" id="A0AAQ3KSU7"/>
<comment type="catalytic activity">
    <reaction evidence="1">
        <text>S-ubiquitinyl-[E2 ubiquitin-conjugating enzyme]-L-cysteine + [acceptor protein]-L-lysine = [E2 ubiquitin-conjugating enzyme]-L-cysteine + N(6)-ubiquitinyl-[acceptor protein]-L-lysine.</text>
        <dbReference type="EC" id="2.3.2.27"/>
    </reaction>
</comment>
<keyword evidence="7" id="KW-0862">Zinc</keyword>
<organism evidence="10 11">
    <name type="scientific">Canna indica</name>
    <name type="common">Indian-shot</name>
    <dbReference type="NCBI Taxonomy" id="4628"/>
    <lineage>
        <taxon>Eukaryota</taxon>
        <taxon>Viridiplantae</taxon>
        <taxon>Streptophyta</taxon>
        <taxon>Embryophyta</taxon>
        <taxon>Tracheophyta</taxon>
        <taxon>Spermatophyta</taxon>
        <taxon>Magnoliopsida</taxon>
        <taxon>Liliopsida</taxon>
        <taxon>Zingiberales</taxon>
        <taxon>Cannaceae</taxon>
        <taxon>Canna</taxon>
    </lineage>
</organism>
<dbReference type="PANTHER" id="PTHR15710">
    <property type="entry name" value="E3 UBIQUITIN-PROTEIN LIGASE PRAJA"/>
    <property type="match status" value="1"/>
</dbReference>
<dbReference type="PROSITE" id="PS50089">
    <property type="entry name" value="ZF_RING_2"/>
    <property type="match status" value="1"/>
</dbReference>
<evidence type="ECO:0000256" key="1">
    <source>
        <dbReference type="ARBA" id="ARBA00000900"/>
    </source>
</evidence>
<gene>
    <name evidence="10" type="ORF">Cni_G22569</name>
</gene>
<keyword evidence="5 8" id="KW-0863">Zinc-finger</keyword>
<dbReference type="GO" id="GO:0005737">
    <property type="term" value="C:cytoplasm"/>
    <property type="evidence" value="ECO:0007669"/>
    <property type="project" value="TreeGrafter"/>
</dbReference>
<dbReference type="InterPro" id="IPR001841">
    <property type="entry name" value="Znf_RING"/>
</dbReference>
<dbReference type="Gene3D" id="3.30.40.10">
    <property type="entry name" value="Zinc/RING finger domain, C3HC4 (zinc finger)"/>
    <property type="match status" value="1"/>
</dbReference>
<dbReference type="InterPro" id="IPR013083">
    <property type="entry name" value="Znf_RING/FYVE/PHD"/>
</dbReference>
<proteinExistence type="predicted"/>
<feature type="domain" description="RING-type" evidence="9">
    <location>
        <begin position="482"/>
        <end position="523"/>
    </location>
</feature>
<dbReference type="FunFam" id="3.30.40.10:FF:000127">
    <property type="entry name" value="E3 ubiquitin-protein ligase RNF181"/>
    <property type="match status" value="1"/>
</dbReference>
<dbReference type="GO" id="GO:0008270">
    <property type="term" value="F:zinc ion binding"/>
    <property type="evidence" value="ECO:0007669"/>
    <property type="project" value="UniProtKB-KW"/>
</dbReference>
<keyword evidence="3" id="KW-0808">Transferase</keyword>
<dbReference type="GO" id="GO:0061630">
    <property type="term" value="F:ubiquitin protein ligase activity"/>
    <property type="evidence" value="ECO:0007669"/>
    <property type="project" value="UniProtKB-EC"/>
</dbReference>
<evidence type="ECO:0000256" key="7">
    <source>
        <dbReference type="ARBA" id="ARBA00022833"/>
    </source>
</evidence>
<dbReference type="SUPFAM" id="SSF57850">
    <property type="entry name" value="RING/U-box"/>
    <property type="match status" value="1"/>
</dbReference>
<reference evidence="10 11" key="1">
    <citation type="submission" date="2023-10" db="EMBL/GenBank/DDBJ databases">
        <title>Chromosome-scale genome assembly provides insights into flower coloration mechanisms of Canna indica.</title>
        <authorList>
            <person name="Li C."/>
        </authorList>
    </citation>
    <scope>NUCLEOTIDE SEQUENCE [LARGE SCALE GENOMIC DNA]</scope>
    <source>
        <tissue evidence="10">Flower</tissue>
    </source>
</reference>
<evidence type="ECO:0000256" key="2">
    <source>
        <dbReference type="ARBA" id="ARBA00012483"/>
    </source>
</evidence>
<dbReference type="Proteomes" id="UP001327560">
    <property type="component" value="Chromosome 7"/>
</dbReference>
<sequence length="576" mass="63179">MGLSRPFKISISRMVEAVTGGKRFRTMVTFHSQPAAPTIPENRCLSPPPLLAEAADLFRHPTLKEPVAGELDPGKPPLSAPLLMADASDLFQLSTPKEPVADEIDPSEIHRVPPPPLMADTSDLSHLPTVKEPIANDLDRPESRRLPLPSFWSITSSVTSDGDPDPDPFVSVFSSGLPFPHTGSDYSDDDKLSLDLFRRRRSPSSSISGASMDPFSDPLPPPVFSVCDGLEEIRSSCGFGYRLGLRLGIERGEVEEENDTGYDPEREMVVPGWSMDDFFVGRRSSPSESIESTVDPGGLRVVALDSDSDTDEQIVAVGIDSVDNDEQYRVLDDSGFRLRLDSLQLTEGRQHAIEEFVWEDGVLSLRAVGYAGASSNGSTSSEIGEMESDEVMHEDLADWEDLLAMNNIVSTAAIEPEYYDYFDEEEDIVYTSNYESFEVLVGQLADHDGEIRGSPPAAKSVVENLPTVVLTKEDSANIDTVCAICKDEIIVEDRLKRLPCFHHFHEGCILPWLGMRNTCPLCRFELLTDDSDYEARRAASVVSGDVESCSSVFSKGLKASALSNQSSLCNHSSFDD</sequence>
<dbReference type="Pfam" id="PF13639">
    <property type="entry name" value="zf-RING_2"/>
    <property type="match status" value="1"/>
</dbReference>
<evidence type="ECO:0000256" key="6">
    <source>
        <dbReference type="ARBA" id="ARBA00022786"/>
    </source>
</evidence>
<keyword evidence="11" id="KW-1185">Reference proteome</keyword>
<evidence type="ECO:0000313" key="11">
    <source>
        <dbReference type="Proteomes" id="UP001327560"/>
    </source>
</evidence>
<dbReference type="EMBL" id="CP136896">
    <property type="protein sequence ID" value="WOL13790.1"/>
    <property type="molecule type" value="Genomic_DNA"/>
</dbReference>
<evidence type="ECO:0000313" key="10">
    <source>
        <dbReference type="EMBL" id="WOL13790.1"/>
    </source>
</evidence>
<evidence type="ECO:0000256" key="8">
    <source>
        <dbReference type="PROSITE-ProRule" id="PRU00175"/>
    </source>
</evidence>
<dbReference type="GO" id="GO:0016567">
    <property type="term" value="P:protein ubiquitination"/>
    <property type="evidence" value="ECO:0007669"/>
    <property type="project" value="TreeGrafter"/>
</dbReference>
<keyword evidence="6" id="KW-0833">Ubl conjugation pathway</keyword>
<dbReference type="EC" id="2.3.2.27" evidence="2"/>
<evidence type="ECO:0000256" key="3">
    <source>
        <dbReference type="ARBA" id="ARBA00022679"/>
    </source>
</evidence>
<name>A0AAQ3KSU7_9LILI</name>
<evidence type="ECO:0000259" key="9">
    <source>
        <dbReference type="PROSITE" id="PS50089"/>
    </source>
</evidence>
<accession>A0AAQ3KSU7</accession>
<dbReference type="SMART" id="SM00184">
    <property type="entry name" value="RING"/>
    <property type="match status" value="1"/>
</dbReference>
<dbReference type="PANTHER" id="PTHR15710:SF108">
    <property type="entry name" value="OS03G0286100 PROTEIN"/>
    <property type="match status" value="1"/>
</dbReference>